<dbReference type="InterPro" id="IPR039205">
    <property type="entry name" value="NDUFA11"/>
</dbReference>
<dbReference type="PANTHER" id="PTHR21382:SF1">
    <property type="entry name" value="NADH DEHYDROGENASE [UBIQUINONE] 1 ALPHA SUBCOMPLEX SUBUNIT 11"/>
    <property type="match status" value="1"/>
</dbReference>
<evidence type="ECO:0000313" key="8">
    <source>
        <dbReference type="Proteomes" id="UP000278143"/>
    </source>
</evidence>
<evidence type="ECO:0000256" key="3">
    <source>
        <dbReference type="ARBA" id="ARBA00022792"/>
    </source>
</evidence>
<name>A0A4P9YX78_9FUNG</name>
<keyword evidence="8" id="KW-1185">Reference proteome</keyword>
<dbReference type="EMBL" id="KZ990184">
    <property type="protein sequence ID" value="RKP24508.1"/>
    <property type="molecule type" value="Genomic_DNA"/>
</dbReference>
<keyword evidence="6" id="KW-0472">Membrane</keyword>
<evidence type="ECO:0000256" key="2">
    <source>
        <dbReference type="ARBA" id="ARBA00022692"/>
    </source>
</evidence>
<dbReference type="Proteomes" id="UP000278143">
    <property type="component" value="Unassembled WGS sequence"/>
</dbReference>
<protein>
    <submittedName>
        <fullName evidence="7">Uncharacterized protein</fullName>
    </submittedName>
</protein>
<dbReference type="GO" id="GO:0005743">
    <property type="term" value="C:mitochondrial inner membrane"/>
    <property type="evidence" value="ECO:0007669"/>
    <property type="project" value="UniProtKB-SubCell"/>
</dbReference>
<proteinExistence type="predicted"/>
<evidence type="ECO:0000256" key="6">
    <source>
        <dbReference type="ARBA" id="ARBA00023136"/>
    </source>
</evidence>
<dbReference type="GO" id="GO:0006120">
    <property type="term" value="P:mitochondrial electron transport, NADH to ubiquinone"/>
    <property type="evidence" value="ECO:0007669"/>
    <property type="project" value="InterPro"/>
</dbReference>
<organism evidence="7 8">
    <name type="scientific">Syncephalis pseudoplumigaleata</name>
    <dbReference type="NCBI Taxonomy" id="1712513"/>
    <lineage>
        <taxon>Eukaryota</taxon>
        <taxon>Fungi</taxon>
        <taxon>Fungi incertae sedis</taxon>
        <taxon>Zoopagomycota</taxon>
        <taxon>Zoopagomycotina</taxon>
        <taxon>Zoopagomycetes</taxon>
        <taxon>Zoopagales</taxon>
        <taxon>Piptocephalidaceae</taxon>
        <taxon>Syncephalis</taxon>
    </lineage>
</organism>
<gene>
    <name evidence="7" type="ORF">SYNPS1DRAFT_17111</name>
</gene>
<reference evidence="8" key="1">
    <citation type="journal article" date="2018" name="Nat. Microbiol.">
        <title>Leveraging single-cell genomics to expand the fungal tree of life.</title>
        <authorList>
            <person name="Ahrendt S.R."/>
            <person name="Quandt C.A."/>
            <person name="Ciobanu D."/>
            <person name="Clum A."/>
            <person name="Salamov A."/>
            <person name="Andreopoulos B."/>
            <person name="Cheng J.F."/>
            <person name="Woyke T."/>
            <person name="Pelin A."/>
            <person name="Henrissat B."/>
            <person name="Reynolds N.K."/>
            <person name="Benny G.L."/>
            <person name="Smith M.E."/>
            <person name="James T.Y."/>
            <person name="Grigoriev I.V."/>
        </authorList>
    </citation>
    <scope>NUCLEOTIDE SEQUENCE [LARGE SCALE GENOMIC DNA]</scope>
    <source>
        <strain evidence="8">Benny S71-1</strain>
    </source>
</reference>
<keyword evidence="5" id="KW-0496">Mitochondrion</keyword>
<keyword evidence="4" id="KW-1133">Transmembrane helix</keyword>
<dbReference type="Pfam" id="PF02466">
    <property type="entry name" value="Tim17"/>
    <property type="match status" value="1"/>
</dbReference>
<accession>A0A4P9YX78</accession>
<dbReference type="GO" id="GO:0045271">
    <property type="term" value="C:respiratory chain complex I"/>
    <property type="evidence" value="ECO:0007669"/>
    <property type="project" value="InterPro"/>
</dbReference>
<keyword evidence="2" id="KW-0812">Transmembrane</keyword>
<evidence type="ECO:0000256" key="5">
    <source>
        <dbReference type="ARBA" id="ARBA00023128"/>
    </source>
</evidence>
<keyword evidence="3" id="KW-0999">Mitochondrion inner membrane</keyword>
<evidence type="ECO:0000256" key="4">
    <source>
        <dbReference type="ARBA" id="ARBA00022989"/>
    </source>
</evidence>
<evidence type="ECO:0000313" key="7">
    <source>
        <dbReference type="EMBL" id="RKP24508.1"/>
    </source>
</evidence>
<dbReference type="AlphaFoldDB" id="A0A4P9YX78"/>
<dbReference type="PANTHER" id="PTHR21382">
    <property type="entry name" value="NADH-UBIQUINONE OXIDOREDUCTASE SUBUNIT"/>
    <property type="match status" value="1"/>
</dbReference>
<comment type="subcellular location">
    <subcellularLocation>
        <location evidence="1">Mitochondrion inner membrane</location>
        <topology evidence="1">Multi-pass membrane protein</topology>
    </subcellularLocation>
</comment>
<dbReference type="OrthoDB" id="1913277at2759"/>
<sequence length="153" mass="16472">MSEVHHQAESDYKARDCVGETVKIGAGSALAGVVYSTVSNAYQTHQFDRASVFTRTGTSVKYFGIVGVTYSATYCMMNNLRHKQDHWNSGAAGAAAGATLGLLSRSFPIMFGAAAAIGATMWVFDYTGSSVRGPFGDATYEEREKIRRSHLAN</sequence>
<evidence type="ECO:0000256" key="1">
    <source>
        <dbReference type="ARBA" id="ARBA00004448"/>
    </source>
</evidence>